<comment type="similarity">
    <text evidence="2 7 8">Belongs to the peptidase S8 family.</text>
</comment>
<dbReference type="AlphaFoldDB" id="A0A1I4CGF9"/>
<keyword evidence="4 7" id="KW-0645">Protease</keyword>
<name>A0A1I4CGF9_9BACL</name>
<dbReference type="InterPro" id="IPR034084">
    <property type="entry name" value="Thermitase-like_dom"/>
</dbReference>
<dbReference type="SMART" id="SM00635">
    <property type="entry name" value="BID_2"/>
    <property type="match status" value="4"/>
</dbReference>
<accession>A0A1I4CGF9</accession>
<dbReference type="PRINTS" id="PR00723">
    <property type="entry name" value="SUBTILISIN"/>
</dbReference>
<reference evidence="12" key="1">
    <citation type="submission" date="2016-10" db="EMBL/GenBank/DDBJ databases">
        <authorList>
            <person name="Varghese N."/>
            <person name="Submissions S."/>
        </authorList>
    </citation>
    <scope>NUCLEOTIDE SEQUENCE [LARGE SCALE GENOMIC DNA]</scope>
    <source>
        <strain evidence="12">OK042</strain>
    </source>
</reference>
<evidence type="ECO:0000256" key="4">
    <source>
        <dbReference type="ARBA" id="ARBA00022670"/>
    </source>
</evidence>
<dbReference type="InterPro" id="IPR003343">
    <property type="entry name" value="Big_2"/>
</dbReference>
<dbReference type="Gene3D" id="3.40.50.200">
    <property type="entry name" value="Peptidase S8/S53 domain"/>
    <property type="match status" value="1"/>
</dbReference>
<dbReference type="InterPro" id="IPR023828">
    <property type="entry name" value="Peptidase_S8_Ser-AS"/>
</dbReference>
<dbReference type="PROSITE" id="PS00136">
    <property type="entry name" value="SUBTILASE_ASP"/>
    <property type="match status" value="1"/>
</dbReference>
<dbReference type="InterPro" id="IPR050131">
    <property type="entry name" value="Peptidase_S8_subtilisin-like"/>
</dbReference>
<evidence type="ECO:0000256" key="9">
    <source>
        <dbReference type="SAM" id="SignalP"/>
    </source>
</evidence>
<organism evidence="11 12">
    <name type="scientific">Brevibacillus centrosporus</name>
    <dbReference type="NCBI Taxonomy" id="54910"/>
    <lineage>
        <taxon>Bacteria</taxon>
        <taxon>Bacillati</taxon>
        <taxon>Bacillota</taxon>
        <taxon>Bacilli</taxon>
        <taxon>Bacillales</taxon>
        <taxon>Paenibacillaceae</taxon>
        <taxon>Brevibacillus</taxon>
    </lineage>
</organism>
<dbReference type="SUPFAM" id="SSF49373">
    <property type="entry name" value="Invasin/intimin cell-adhesion fragments"/>
    <property type="match status" value="3"/>
</dbReference>
<keyword evidence="9" id="KW-0732">Signal</keyword>
<dbReference type="InterPro" id="IPR022398">
    <property type="entry name" value="Peptidase_S8_His-AS"/>
</dbReference>
<sequence length="761" mass="80261">MRTIVAKLGFKPLLLALAVCSLSAQTGLTPVYAASTDMDTPSPSHEAAGVPTSETGEYIVKLREGSAKQTTKLRSMTKGAVYTEQTDQHMLIRLDGRTDAEVLNSLAADPQVEYIEPNMRMYATSTIDDTYYSEQWGLGQIQAPEAWEEVTGDAQVTVAVIDTGVDYSHPDLKGRVNTANDYDYVNKDKDAKDDEGHGTHVAGIIAAQLNAQGIAGVAGNSSVKILPLKVLDAEGEGDLYDVASAIMDAADLGADVINLSLGAELGDNQKKAPQTLVDAITYAMKKGALVVAAAGNESSNADRFVPASIAGVVTVSAIDSDRTLADFSNYGSSVDIAAPGVDIISTYPGGRYVHASGTSQATPFVSGVAALLKTKESDLTVKELTDRLLATATDLGKTGRDSLYGYGLVNAYRAVQADSSDSELPEEPVSVKSVKADRSKLSLSPNHTGTITLTATMTDGKKAAVDAKDVEWKTNNKKIAVVENGVVTATGIGKTSITAAYQGKTVSIPVEIVLTKLAASKTSLTMKPDGEATVQLTATFGDKTQTVLSPDEIEWTTQDKDIAVVQDGLITAKNIGSTYIVASYAGKSVKIRVSVSITKLVASASKLLLKPDESAPVEITAFYGEDQEVVTSEVEWKTTDARVAVYKDGEIVAKGFGSTTITASYRGKSVRISIDTRLKQLQADETRLSLQVNQTVTPVLKATYSDGSSEQIEDGISWTSSNEKVAAVAKSGEITTKAKGTATIAAQYGGKSVRISLTVKE</sequence>
<protein>
    <submittedName>
        <fullName evidence="11">Type VII secretion-associated serine protease mycosin</fullName>
    </submittedName>
</protein>
<dbReference type="CDD" id="cd07484">
    <property type="entry name" value="Peptidases_S8_Thermitase_like"/>
    <property type="match status" value="1"/>
</dbReference>
<evidence type="ECO:0000256" key="3">
    <source>
        <dbReference type="ARBA" id="ARBA00022525"/>
    </source>
</evidence>
<evidence type="ECO:0000256" key="7">
    <source>
        <dbReference type="PROSITE-ProRule" id="PRU01240"/>
    </source>
</evidence>
<evidence type="ECO:0000313" key="11">
    <source>
        <dbReference type="EMBL" id="SFK79061.1"/>
    </source>
</evidence>
<dbReference type="InterPro" id="IPR036852">
    <property type="entry name" value="Peptidase_S8/S53_dom_sf"/>
</dbReference>
<feature type="domain" description="BIG2" evidence="10">
    <location>
        <begin position="596"/>
        <end position="675"/>
    </location>
</feature>
<dbReference type="Pfam" id="PF02368">
    <property type="entry name" value="Big_2"/>
    <property type="match status" value="1"/>
</dbReference>
<evidence type="ECO:0000256" key="1">
    <source>
        <dbReference type="ARBA" id="ARBA00004613"/>
    </source>
</evidence>
<dbReference type="PROSITE" id="PS51892">
    <property type="entry name" value="SUBTILASE"/>
    <property type="match status" value="1"/>
</dbReference>
<evidence type="ECO:0000256" key="6">
    <source>
        <dbReference type="ARBA" id="ARBA00022825"/>
    </source>
</evidence>
<evidence type="ECO:0000256" key="8">
    <source>
        <dbReference type="RuleBase" id="RU003355"/>
    </source>
</evidence>
<keyword evidence="6 7" id="KW-0720">Serine protease</keyword>
<feature type="domain" description="BIG2" evidence="10">
    <location>
        <begin position="677"/>
        <end position="758"/>
    </location>
</feature>
<dbReference type="Proteomes" id="UP000198915">
    <property type="component" value="Unassembled WGS sequence"/>
</dbReference>
<dbReference type="InterPro" id="IPR008964">
    <property type="entry name" value="Invasin/intimin_cell_adhesion"/>
</dbReference>
<keyword evidence="3" id="KW-0964">Secreted</keyword>
<feature type="domain" description="BIG2" evidence="10">
    <location>
        <begin position="513"/>
        <end position="594"/>
    </location>
</feature>
<dbReference type="RefSeq" id="WP_092275420.1">
    <property type="nucleotide sequence ID" value="NZ_FORT01000020.1"/>
</dbReference>
<keyword evidence="12" id="KW-1185">Reference proteome</keyword>
<dbReference type="GO" id="GO:0005576">
    <property type="term" value="C:extracellular region"/>
    <property type="evidence" value="ECO:0007669"/>
    <property type="project" value="UniProtKB-SubCell"/>
</dbReference>
<dbReference type="Gene3D" id="2.60.40.1080">
    <property type="match status" value="4"/>
</dbReference>
<dbReference type="STRING" id="1884381.SAMN05518846_12017"/>
<dbReference type="GO" id="GO:0004252">
    <property type="term" value="F:serine-type endopeptidase activity"/>
    <property type="evidence" value="ECO:0007669"/>
    <property type="project" value="UniProtKB-UniRule"/>
</dbReference>
<feature type="domain" description="BIG2" evidence="10">
    <location>
        <begin position="430"/>
        <end position="511"/>
    </location>
</feature>
<feature type="active site" description="Charge relay system" evidence="7">
    <location>
        <position position="359"/>
    </location>
</feature>
<evidence type="ECO:0000256" key="5">
    <source>
        <dbReference type="ARBA" id="ARBA00022801"/>
    </source>
</evidence>
<dbReference type="PANTHER" id="PTHR43806:SF11">
    <property type="entry name" value="CEREVISIN-RELATED"/>
    <property type="match status" value="1"/>
</dbReference>
<dbReference type="PANTHER" id="PTHR43806">
    <property type="entry name" value="PEPTIDASE S8"/>
    <property type="match status" value="1"/>
</dbReference>
<comment type="subcellular location">
    <subcellularLocation>
        <location evidence="1">Secreted</location>
    </subcellularLocation>
</comment>
<proteinExistence type="inferred from homology"/>
<feature type="active site" description="Charge relay system" evidence="7">
    <location>
        <position position="162"/>
    </location>
</feature>
<evidence type="ECO:0000313" key="12">
    <source>
        <dbReference type="Proteomes" id="UP000198915"/>
    </source>
</evidence>
<gene>
    <name evidence="11" type="ORF">SAMN05518846_12017</name>
</gene>
<dbReference type="EMBL" id="FORT01000020">
    <property type="protein sequence ID" value="SFK79061.1"/>
    <property type="molecule type" value="Genomic_DNA"/>
</dbReference>
<dbReference type="InterPro" id="IPR023827">
    <property type="entry name" value="Peptidase_S8_Asp-AS"/>
</dbReference>
<dbReference type="InterPro" id="IPR000209">
    <property type="entry name" value="Peptidase_S8/S53_dom"/>
</dbReference>
<dbReference type="Pfam" id="PF00082">
    <property type="entry name" value="Peptidase_S8"/>
    <property type="match status" value="1"/>
</dbReference>
<evidence type="ECO:0000259" key="10">
    <source>
        <dbReference type="SMART" id="SM00635"/>
    </source>
</evidence>
<feature type="active site" description="Charge relay system" evidence="7">
    <location>
        <position position="197"/>
    </location>
</feature>
<feature type="chain" id="PRO_5039464997" evidence="9">
    <location>
        <begin position="27"/>
        <end position="761"/>
    </location>
</feature>
<feature type="signal peptide" evidence="9">
    <location>
        <begin position="1"/>
        <end position="26"/>
    </location>
</feature>
<dbReference type="SUPFAM" id="SSF52743">
    <property type="entry name" value="Subtilisin-like"/>
    <property type="match status" value="1"/>
</dbReference>
<keyword evidence="5 7" id="KW-0378">Hydrolase</keyword>
<dbReference type="InterPro" id="IPR015500">
    <property type="entry name" value="Peptidase_S8_subtilisin-rel"/>
</dbReference>
<dbReference type="PROSITE" id="PS00137">
    <property type="entry name" value="SUBTILASE_HIS"/>
    <property type="match status" value="1"/>
</dbReference>
<dbReference type="PROSITE" id="PS00138">
    <property type="entry name" value="SUBTILASE_SER"/>
    <property type="match status" value="1"/>
</dbReference>
<dbReference type="GO" id="GO:0006508">
    <property type="term" value="P:proteolysis"/>
    <property type="evidence" value="ECO:0007669"/>
    <property type="project" value="UniProtKB-KW"/>
</dbReference>
<evidence type="ECO:0000256" key="2">
    <source>
        <dbReference type="ARBA" id="ARBA00011073"/>
    </source>
</evidence>